<accession>A0A9Q5HYL0</accession>
<feature type="compositionally biased region" description="Low complexity" evidence="1">
    <location>
        <begin position="168"/>
        <end position="187"/>
    </location>
</feature>
<feature type="transmembrane region" description="Helical" evidence="2">
    <location>
        <begin position="16"/>
        <end position="37"/>
    </location>
</feature>
<keyword evidence="2" id="KW-1133">Transmembrane helix</keyword>
<evidence type="ECO:0000256" key="1">
    <source>
        <dbReference type="SAM" id="MobiDB-lite"/>
    </source>
</evidence>
<sequence length="330" mass="35846">MSESEEDFWLSQHEHVGFFGSVLGGAYLLLALPAWLWRLYVEYLWNWDAHPWIKNAAATFRLMAILVVAPFVLLTLLLTAGVYTHIFGHVQDVGAYIIARTLGVVETTKASTYDSKGPRGICNDGDPAETDMALSGSSAKVRIDAVDATGAHEAGQNVATILPEADMSSPSPSSSSSLGSTNSTTPSLRHRFDTEKLTIPIPHAHYASHFERTMQNADGPEAEACFFSPSDERQLELSGALLSSPAPSRQASPGLERRHRVRSLTVDKLHAYDAAPSARSDASSTADSEPFTVLESLDLNRDGPEGFDSALDTNINMRRRAAHRHDGVKS</sequence>
<feature type="transmembrane region" description="Helical" evidence="2">
    <location>
        <begin position="58"/>
        <end position="83"/>
    </location>
</feature>
<dbReference type="Proteomes" id="UP000757232">
    <property type="component" value="Unassembled WGS sequence"/>
</dbReference>
<evidence type="ECO:0008006" key="5">
    <source>
        <dbReference type="Google" id="ProtNLM"/>
    </source>
</evidence>
<keyword evidence="2" id="KW-0812">Transmembrane</keyword>
<reference evidence="3" key="1">
    <citation type="submission" date="2016-06" db="EMBL/GenBank/DDBJ databases">
        <title>Draft Genome sequence of the fungus Inonotus baumii.</title>
        <authorList>
            <person name="Zhu H."/>
            <person name="Lin W."/>
        </authorList>
    </citation>
    <scope>NUCLEOTIDE SEQUENCE</scope>
    <source>
        <strain evidence="3">821</strain>
    </source>
</reference>
<dbReference type="EMBL" id="LNZH02000179">
    <property type="protein sequence ID" value="OCB88374.1"/>
    <property type="molecule type" value="Genomic_DNA"/>
</dbReference>
<protein>
    <recommendedName>
        <fullName evidence="5">Transmembrane protein</fullName>
    </recommendedName>
</protein>
<dbReference type="OrthoDB" id="3363417at2759"/>
<evidence type="ECO:0000313" key="3">
    <source>
        <dbReference type="EMBL" id="OCB88374.1"/>
    </source>
</evidence>
<comment type="caution">
    <text evidence="3">The sequence shown here is derived from an EMBL/GenBank/DDBJ whole genome shotgun (WGS) entry which is preliminary data.</text>
</comment>
<dbReference type="AlphaFoldDB" id="A0A9Q5HYL0"/>
<proteinExistence type="predicted"/>
<name>A0A9Q5HYL0_SANBA</name>
<gene>
    <name evidence="3" type="ORF">A7U60_g4415</name>
</gene>
<evidence type="ECO:0000313" key="4">
    <source>
        <dbReference type="Proteomes" id="UP000757232"/>
    </source>
</evidence>
<keyword evidence="2" id="KW-0472">Membrane</keyword>
<organism evidence="3 4">
    <name type="scientific">Sanghuangporus baumii</name>
    <name type="common">Phellinus baumii</name>
    <dbReference type="NCBI Taxonomy" id="108892"/>
    <lineage>
        <taxon>Eukaryota</taxon>
        <taxon>Fungi</taxon>
        <taxon>Dikarya</taxon>
        <taxon>Basidiomycota</taxon>
        <taxon>Agaricomycotina</taxon>
        <taxon>Agaricomycetes</taxon>
        <taxon>Hymenochaetales</taxon>
        <taxon>Hymenochaetaceae</taxon>
        <taxon>Sanghuangporus</taxon>
    </lineage>
</organism>
<keyword evidence="4" id="KW-1185">Reference proteome</keyword>
<evidence type="ECO:0000256" key="2">
    <source>
        <dbReference type="SAM" id="Phobius"/>
    </source>
</evidence>
<feature type="region of interest" description="Disordered" evidence="1">
    <location>
        <begin position="164"/>
        <end position="188"/>
    </location>
</feature>